<name>A0ABQ8GHF3_9PEZI</name>
<evidence type="ECO:0000256" key="1">
    <source>
        <dbReference type="SAM" id="MobiDB-lite"/>
    </source>
</evidence>
<dbReference type="Proteomes" id="UP000774617">
    <property type="component" value="Unassembled WGS sequence"/>
</dbReference>
<evidence type="ECO:0000313" key="3">
    <source>
        <dbReference type="Proteomes" id="UP000774617"/>
    </source>
</evidence>
<sequence>MTRMPCIGRDSVLAARFRKLTKAVRRNLQARIPRIPLCLSPLVRRSISTCVSEAQREGALHPEARKRLSSYSRRKLGFIWSAVPAHGLNACSSSRPRILGGGRREKCGVVIYLTPRSVDFASFSCRNPGDSVSRDGKARPAAASSSAARG</sequence>
<reference evidence="2 3" key="1">
    <citation type="journal article" date="2021" name="Nat. Commun.">
        <title>Genetic determinants of endophytism in the Arabidopsis root mycobiome.</title>
        <authorList>
            <person name="Mesny F."/>
            <person name="Miyauchi S."/>
            <person name="Thiergart T."/>
            <person name="Pickel B."/>
            <person name="Atanasova L."/>
            <person name="Karlsson M."/>
            <person name="Huettel B."/>
            <person name="Barry K.W."/>
            <person name="Haridas S."/>
            <person name="Chen C."/>
            <person name="Bauer D."/>
            <person name="Andreopoulos W."/>
            <person name="Pangilinan J."/>
            <person name="LaButti K."/>
            <person name="Riley R."/>
            <person name="Lipzen A."/>
            <person name="Clum A."/>
            <person name="Drula E."/>
            <person name="Henrissat B."/>
            <person name="Kohler A."/>
            <person name="Grigoriev I.V."/>
            <person name="Martin F.M."/>
            <person name="Hacquard S."/>
        </authorList>
    </citation>
    <scope>NUCLEOTIDE SEQUENCE [LARGE SCALE GENOMIC DNA]</scope>
    <source>
        <strain evidence="2 3">MPI-SDFR-AT-0080</strain>
    </source>
</reference>
<proteinExistence type="predicted"/>
<comment type="caution">
    <text evidence="2">The sequence shown here is derived from an EMBL/GenBank/DDBJ whole genome shotgun (WGS) entry which is preliminary data.</text>
</comment>
<gene>
    <name evidence="2" type="ORF">B0J12DRAFT_656069</name>
</gene>
<evidence type="ECO:0000313" key="2">
    <source>
        <dbReference type="EMBL" id="KAH7055891.1"/>
    </source>
</evidence>
<protein>
    <submittedName>
        <fullName evidence="2">Uncharacterized protein</fullName>
    </submittedName>
</protein>
<organism evidence="2 3">
    <name type="scientific">Macrophomina phaseolina</name>
    <dbReference type="NCBI Taxonomy" id="35725"/>
    <lineage>
        <taxon>Eukaryota</taxon>
        <taxon>Fungi</taxon>
        <taxon>Dikarya</taxon>
        <taxon>Ascomycota</taxon>
        <taxon>Pezizomycotina</taxon>
        <taxon>Dothideomycetes</taxon>
        <taxon>Dothideomycetes incertae sedis</taxon>
        <taxon>Botryosphaeriales</taxon>
        <taxon>Botryosphaeriaceae</taxon>
        <taxon>Macrophomina</taxon>
    </lineage>
</organism>
<feature type="compositionally biased region" description="Low complexity" evidence="1">
    <location>
        <begin position="141"/>
        <end position="150"/>
    </location>
</feature>
<keyword evidence="3" id="KW-1185">Reference proteome</keyword>
<dbReference type="EMBL" id="JAGTJR010000008">
    <property type="protein sequence ID" value="KAH7055891.1"/>
    <property type="molecule type" value="Genomic_DNA"/>
</dbReference>
<accession>A0ABQ8GHF3</accession>
<feature type="region of interest" description="Disordered" evidence="1">
    <location>
        <begin position="128"/>
        <end position="150"/>
    </location>
</feature>